<dbReference type="OrthoDB" id="310836at2"/>
<feature type="domain" description="Guanylate cyclase" evidence="2">
    <location>
        <begin position="179"/>
        <end position="288"/>
    </location>
</feature>
<dbReference type="EMBL" id="RFFH01000002">
    <property type="protein sequence ID" value="RMI34116.1"/>
    <property type="molecule type" value="Genomic_DNA"/>
</dbReference>
<evidence type="ECO:0000259" key="2">
    <source>
        <dbReference type="PROSITE" id="PS50125"/>
    </source>
</evidence>
<dbReference type="CDD" id="cd07302">
    <property type="entry name" value="CHD"/>
    <property type="match status" value="1"/>
</dbReference>
<protein>
    <submittedName>
        <fullName evidence="3">Adenylate/guanylate cyclase domain-containing protein</fullName>
    </submittedName>
</protein>
<dbReference type="Proteomes" id="UP000279275">
    <property type="component" value="Unassembled WGS sequence"/>
</dbReference>
<evidence type="ECO:0000256" key="1">
    <source>
        <dbReference type="ARBA" id="ARBA00005381"/>
    </source>
</evidence>
<dbReference type="Gene3D" id="3.30.70.1230">
    <property type="entry name" value="Nucleotide cyclase"/>
    <property type="match status" value="1"/>
</dbReference>
<dbReference type="GO" id="GO:0004016">
    <property type="term" value="F:adenylate cyclase activity"/>
    <property type="evidence" value="ECO:0007669"/>
    <property type="project" value="UniProtKB-ARBA"/>
</dbReference>
<dbReference type="RefSeq" id="WP_122187041.1">
    <property type="nucleotide sequence ID" value="NZ_RFFH01000002.1"/>
</dbReference>
<gene>
    <name evidence="3" type="ORF">EBN03_06725</name>
</gene>
<evidence type="ECO:0000313" key="4">
    <source>
        <dbReference type="Proteomes" id="UP000279275"/>
    </source>
</evidence>
<dbReference type="InterPro" id="IPR001054">
    <property type="entry name" value="A/G_cyclase"/>
</dbReference>
<comment type="similarity">
    <text evidence="1">Belongs to the adenylyl cyclase class-3 family.</text>
</comment>
<organism evidence="3 4">
    <name type="scientific">Nocardia stercoris</name>
    <dbReference type="NCBI Taxonomy" id="2483361"/>
    <lineage>
        <taxon>Bacteria</taxon>
        <taxon>Bacillati</taxon>
        <taxon>Actinomycetota</taxon>
        <taxon>Actinomycetes</taxon>
        <taxon>Mycobacteriales</taxon>
        <taxon>Nocardiaceae</taxon>
        <taxon>Nocardia</taxon>
    </lineage>
</organism>
<dbReference type="Pfam" id="PF00211">
    <property type="entry name" value="Guanylate_cyc"/>
    <property type="match status" value="1"/>
</dbReference>
<dbReference type="GO" id="GO:0006171">
    <property type="term" value="P:cAMP biosynthetic process"/>
    <property type="evidence" value="ECO:0007669"/>
    <property type="project" value="TreeGrafter"/>
</dbReference>
<dbReference type="InterPro" id="IPR029787">
    <property type="entry name" value="Nucleotide_cyclase"/>
</dbReference>
<dbReference type="PANTHER" id="PTHR43081:SF19">
    <property type="entry name" value="PH-SENSITIVE ADENYLATE CYCLASE RV1264"/>
    <property type="match status" value="1"/>
</dbReference>
<comment type="caution">
    <text evidence="3">The sequence shown here is derived from an EMBL/GenBank/DDBJ whole genome shotgun (WGS) entry which is preliminary data.</text>
</comment>
<keyword evidence="4" id="KW-1185">Reference proteome</keyword>
<dbReference type="SUPFAM" id="SSF55073">
    <property type="entry name" value="Nucleotide cyclase"/>
    <property type="match status" value="1"/>
</dbReference>
<accession>A0A3M2LAR1</accession>
<dbReference type="InterPro" id="IPR050697">
    <property type="entry name" value="Adenylyl/Guanylyl_Cyclase_3/4"/>
</dbReference>
<reference evidence="3 4" key="1">
    <citation type="submission" date="2018-10" db="EMBL/GenBank/DDBJ databases">
        <title>Isolation from cow dung.</title>
        <authorList>
            <person name="Ling L."/>
        </authorList>
    </citation>
    <scope>NUCLEOTIDE SEQUENCE [LARGE SCALE GENOMIC DNA]</scope>
    <source>
        <strain evidence="3 4">NEAU-LL90</strain>
    </source>
</reference>
<dbReference type="GO" id="GO:0035556">
    <property type="term" value="P:intracellular signal transduction"/>
    <property type="evidence" value="ECO:0007669"/>
    <property type="project" value="InterPro"/>
</dbReference>
<proteinExistence type="inferred from homology"/>
<dbReference type="PROSITE" id="PS50125">
    <property type="entry name" value="GUANYLATE_CYCLASE_2"/>
    <property type="match status" value="1"/>
</dbReference>
<sequence length="341" mass="36491">MANPGLSSVVLTAIEEYLLGGPREFSRVDVSERTGVPSEVTQRLWVALGFAATGDDSAREYAAADLTAIETFRGIPSFADLDIDRQTAVTRAVGQWAARLAEWQVDVVVDEIGKQVEVLLAADPDRDPADAAAAATATVMSAFEAMNSYVWRRHLAAALTRASGAPADDSAAGTTRRLAVGFADMVGFTRLTRRLDLGELTELLHSFEGITAEVIANNGGWVVKNLGDEVMFAADTPAAAVRIALVIQDAIRKADATPDLRTGIAYGEVLQRFGDLYGTVVNTAARLTGLARPGTVLVDDEAAAELAADPEFSVWGLRPVHVRGISRLRPHLVRRARVRQS</sequence>
<dbReference type="PANTHER" id="PTHR43081">
    <property type="entry name" value="ADENYLATE CYCLASE, TERMINAL-DIFFERENTIATION SPECIFIC-RELATED"/>
    <property type="match status" value="1"/>
</dbReference>
<dbReference type="AlphaFoldDB" id="A0A3M2LAR1"/>
<name>A0A3M2LAR1_9NOCA</name>
<dbReference type="SMART" id="SM00044">
    <property type="entry name" value="CYCc"/>
    <property type="match status" value="1"/>
</dbReference>
<evidence type="ECO:0000313" key="3">
    <source>
        <dbReference type="EMBL" id="RMI34116.1"/>
    </source>
</evidence>